<sequence>MINDFIRIFHAQSFQLLKRSLGRRWQSSSSYDPKDNDLIPPTTCCMSNCANCVWIAFAEEVAQRYPDGPIEVIDDVLKRYIDDKSFREFLEFEIQARLREKK</sequence>
<dbReference type="EMBL" id="CAJNOU010001585">
    <property type="protein sequence ID" value="CAF1225650.1"/>
    <property type="molecule type" value="Genomic_DNA"/>
</dbReference>
<dbReference type="Proteomes" id="UP000663882">
    <property type="component" value="Unassembled WGS sequence"/>
</dbReference>
<dbReference type="EMBL" id="CAJOAX010000120">
    <property type="protein sequence ID" value="CAF3514725.1"/>
    <property type="molecule type" value="Genomic_DNA"/>
</dbReference>
<organism evidence="2 7">
    <name type="scientific">Rotaria sordida</name>
    <dbReference type="NCBI Taxonomy" id="392033"/>
    <lineage>
        <taxon>Eukaryota</taxon>
        <taxon>Metazoa</taxon>
        <taxon>Spiralia</taxon>
        <taxon>Gnathifera</taxon>
        <taxon>Rotifera</taxon>
        <taxon>Eurotatoria</taxon>
        <taxon>Bdelloidea</taxon>
        <taxon>Philodinida</taxon>
        <taxon>Philodinidae</taxon>
        <taxon>Rotaria</taxon>
    </lineage>
</organism>
<evidence type="ECO:0000259" key="1">
    <source>
        <dbReference type="Pfam" id="PF09791"/>
    </source>
</evidence>
<evidence type="ECO:0000313" key="5">
    <source>
        <dbReference type="EMBL" id="CAF3514725.1"/>
    </source>
</evidence>
<dbReference type="Pfam" id="PF09791">
    <property type="entry name" value="Oxidored-like"/>
    <property type="match status" value="1"/>
</dbReference>
<evidence type="ECO:0000313" key="6">
    <source>
        <dbReference type="EMBL" id="CAF3605824.1"/>
    </source>
</evidence>
<comment type="caution">
    <text evidence="2">The sequence shown here is derived from an EMBL/GenBank/DDBJ whole genome shotgun (WGS) entry which is preliminary data.</text>
</comment>
<reference evidence="2" key="1">
    <citation type="submission" date="2021-02" db="EMBL/GenBank/DDBJ databases">
        <authorList>
            <person name="Nowell W R."/>
        </authorList>
    </citation>
    <scope>NUCLEOTIDE SEQUENCE</scope>
</reference>
<dbReference type="Proteomes" id="UP000663889">
    <property type="component" value="Unassembled WGS sequence"/>
</dbReference>
<evidence type="ECO:0000313" key="4">
    <source>
        <dbReference type="EMBL" id="CAF1225650.1"/>
    </source>
</evidence>
<feature type="domain" description="Oxidoreductase-like" evidence="1">
    <location>
        <begin position="40"/>
        <end position="62"/>
    </location>
</feature>
<gene>
    <name evidence="6" type="ORF">JBS370_LOCUS4030</name>
    <name evidence="5" type="ORF">OTI717_LOCUS2468</name>
    <name evidence="2" type="ORF">RFH988_LOCUS3112</name>
    <name evidence="4" type="ORF">SEV965_LOCUS22419</name>
    <name evidence="3" type="ORF">ZHD862_LOCUS2130</name>
</gene>
<dbReference type="PANTHER" id="PTHR21193:SF3">
    <property type="entry name" value="OXIDOREDUCTASE-LIKE DOMAIN-CONTAINING PROTEIN 1"/>
    <property type="match status" value="1"/>
</dbReference>
<dbReference type="Proteomes" id="UP000663823">
    <property type="component" value="Unassembled WGS sequence"/>
</dbReference>
<dbReference type="InterPro" id="IPR039251">
    <property type="entry name" value="OXLD1"/>
</dbReference>
<dbReference type="EMBL" id="CAJNOT010000040">
    <property type="protein sequence ID" value="CAF0795447.1"/>
    <property type="molecule type" value="Genomic_DNA"/>
</dbReference>
<evidence type="ECO:0000313" key="2">
    <source>
        <dbReference type="EMBL" id="CAF0784902.1"/>
    </source>
</evidence>
<dbReference type="EMBL" id="CAJNOO010000071">
    <property type="protein sequence ID" value="CAF0784902.1"/>
    <property type="molecule type" value="Genomic_DNA"/>
</dbReference>
<evidence type="ECO:0000313" key="7">
    <source>
        <dbReference type="Proteomes" id="UP000663882"/>
    </source>
</evidence>
<protein>
    <recommendedName>
        <fullName evidence="1">Oxidoreductase-like domain-containing protein</fullName>
    </recommendedName>
</protein>
<name>A0A813RRT3_9BILA</name>
<dbReference type="OrthoDB" id="10064411at2759"/>
<dbReference type="GO" id="GO:0005739">
    <property type="term" value="C:mitochondrion"/>
    <property type="evidence" value="ECO:0007669"/>
    <property type="project" value="TreeGrafter"/>
</dbReference>
<evidence type="ECO:0000313" key="3">
    <source>
        <dbReference type="EMBL" id="CAF0795447.1"/>
    </source>
</evidence>
<dbReference type="InterPro" id="IPR019180">
    <property type="entry name" value="Oxidoreductase-like_N"/>
</dbReference>
<dbReference type="EMBL" id="CAJOBD010000181">
    <property type="protein sequence ID" value="CAF3605824.1"/>
    <property type="molecule type" value="Genomic_DNA"/>
</dbReference>
<dbReference type="AlphaFoldDB" id="A0A813RRT3"/>
<dbReference type="Proteomes" id="UP000663864">
    <property type="component" value="Unassembled WGS sequence"/>
</dbReference>
<dbReference type="Proteomes" id="UP000663836">
    <property type="component" value="Unassembled WGS sequence"/>
</dbReference>
<accession>A0A813RRT3</accession>
<dbReference type="PANTHER" id="PTHR21193">
    <property type="entry name" value="OXIDOREDUCTASE-LIKE DOMAIN-CONTAINING PROTEIN 1"/>
    <property type="match status" value="1"/>
</dbReference>
<proteinExistence type="predicted"/>